<keyword evidence="1" id="KW-0175">Coiled coil</keyword>
<gene>
    <name evidence="5" type="ORF">A3H64_03270</name>
</gene>
<evidence type="ECO:0000313" key="6">
    <source>
        <dbReference type="Proteomes" id="UP000178186"/>
    </source>
</evidence>
<dbReference type="AlphaFoldDB" id="A0A1G2GVD1"/>
<feature type="signal peptide" evidence="3">
    <location>
        <begin position="1"/>
        <end position="26"/>
    </location>
</feature>
<dbReference type="SUPFAM" id="SSF49384">
    <property type="entry name" value="Carbohydrate-binding domain"/>
    <property type="match status" value="1"/>
</dbReference>
<keyword evidence="3" id="KW-0732">Signal</keyword>
<reference evidence="5 6" key="1">
    <citation type="journal article" date="2016" name="Nat. Commun.">
        <title>Thousands of microbial genomes shed light on interconnected biogeochemical processes in an aquifer system.</title>
        <authorList>
            <person name="Anantharaman K."/>
            <person name="Brown C.T."/>
            <person name="Hug L.A."/>
            <person name="Sharon I."/>
            <person name="Castelle C.J."/>
            <person name="Probst A.J."/>
            <person name="Thomas B.C."/>
            <person name="Singh A."/>
            <person name="Wilkins M.J."/>
            <person name="Karaoz U."/>
            <person name="Brodie E.L."/>
            <person name="Williams K.H."/>
            <person name="Hubbard S.S."/>
            <person name="Banfield J.F."/>
        </authorList>
    </citation>
    <scope>NUCLEOTIDE SEQUENCE [LARGE SCALE GENOMIC DNA]</scope>
</reference>
<evidence type="ECO:0000256" key="3">
    <source>
        <dbReference type="SAM" id="SignalP"/>
    </source>
</evidence>
<dbReference type="InterPro" id="IPR036365">
    <property type="entry name" value="PGBD-like_sf"/>
</dbReference>
<proteinExistence type="predicted"/>
<protein>
    <recommendedName>
        <fullName evidence="4">Peptidoglycan binding-like domain-containing protein</fullName>
    </recommendedName>
</protein>
<feature type="chain" id="PRO_5009583005" description="Peptidoglycan binding-like domain-containing protein" evidence="3">
    <location>
        <begin position="27"/>
        <end position="561"/>
    </location>
</feature>
<dbReference type="SUPFAM" id="SSF47090">
    <property type="entry name" value="PGBD-like"/>
    <property type="match status" value="2"/>
</dbReference>
<name>A0A1G2GVD1_9BACT</name>
<evidence type="ECO:0000259" key="4">
    <source>
        <dbReference type="Pfam" id="PF01471"/>
    </source>
</evidence>
<dbReference type="Gene3D" id="1.10.101.10">
    <property type="entry name" value="PGBD-like superfamily/PGBD"/>
    <property type="match status" value="2"/>
</dbReference>
<dbReference type="GO" id="GO:0030246">
    <property type="term" value="F:carbohydrate binding"/>
    <property type="evidence" value="ECO:0007669"/>
    <property type="project" value="InterPro"/>
</dbReference>
<feature type="domain" description="Peptidoglycan binding-like" evidence="4">
    <location>
        <begin position="341"/>
        <end position="408"/>
    </location>
</feature>
<feature type="region of interest" description="Disordered" evidence="2">
    <location>
        <begin position="178"/>
        <end position="200"/>
    </location>
</feature>
<dbReference type="Proteomes" id="UP000178186">
    <property type="component" value="Unassembled WGS sequence"/>
</dbReference>
<dbReference type="InterPro" id="IPR002477">
    <property type="entry name" value="Peptidoglycan-bd-like"/>
</dbReference>
<organism evidence="5 6">
    <name type="scientific">Candidatus Ryanbacteria bacterium RIFCSPLOWO2_02_FULL_45_11c</name>
    <dbReference type="NCBI Taxonomy" id="1802128"/>
    <lineage>
        <taxon>Bacteria</taxon>
        <taxon>Candidatus Ryaniibacteriota</taxon>
    </lineage>
</organism>
<dbReference type="Gene3D" id="2.60.40.10">
    <property type="entry name" value="Immunoglobulins"/>
    <property type="match status" value="1"/>
</dbReference>
<dbReference type="Pfam" id="PF01471">
    <property type="entry name" value="PG_binding_1"/>
    <property type="match status" value="2"/>
</dbReference>
<comment type="caution">
    <text evidence="5">The sequence shown here is derived from an EMBL/GenBank/DDBJ whole genome shotgun (WGS) entry which is preliminary data.</text>
</comment>
<accession>A0A1G2GVD1</accession>
<dbReference type="EMBL" id="MHNY01000051">
    <property type="protein sequence ID" value="OGZ53768.1"/>
    <property type="molecule type" value="Genomic_DNA"/>
</dbReference>
<feature type="domain" description="Peptidoglycan binding-like" evidence="4">
    <location>
        <begin position="442"/>
        <end position="490"/>
    </location>
</feature>
<evidence type="ECO:0000256" key="1">
    <source>
        <dbReference type="SAM" id="Coils"/>
    </source>
</evidence>
<feature type="compositionally biased region" description="Gly residues" evidence="2">
    <location>
        <begin position="183"/>
        <end position="200"/>
    </location>
</feature>
<dbReference type="STRING" id="1802128.A3H64_03270"/>
<dbReference type="InterPro" id="IPR008965">
    <property type="entry name" value="CBM2/CBM3_carb-bd_dom_sf"/>
</dbReference>
<dbReference type="Gene3D" id="2.60.40.680">
    <property type="match status" value="1"/>
</dbReference>
<dbReference type="CDD" id="cd08547">
    <property type="entry name" value="Type_II_cohesin"/>
    <property type="match status" value="1"/>
</dbReference>
<sequence>MQHIFDIVKRMLPALLASILPLAVSAATLSLSPASGSYSVDDTITVSVLINTTGAAIDGVDLHYLRYNPSLLELKDADTTRNDIQIAAGSLMSNTVLNMVDTSQGRIDFSQLTAGGIKFTSNGAETFATMQFRVKSAGNALLTFDAIPGSSTDTNVVAVVKELLTSATGASYTLSVNTSSSGGSSGGGSSSGGGGGGGGGGGSVFLPAPSSFSALGGPDQILLRWVNPISSSFVRARVIRKENSQPVSASDGIIIFEGDTQGYTDTTVKAGVTYYYAIFSLDTALRASALSISKATVGDFTEQQIITKVSEDELAGKTSSATIFTSFAYRFSVALQEGFIHEEVRQLQKFLNSLGFIIVSAGTGSPGNETTYFGALTKNALARFQAKYLPAIATGDRGLVGPQTRAKLNELASKGVVTPAPIIPVPSGVSYTFARNLTLGSRGEDVRQLQKFLNANGFIIISAGDGSPGNETDFFGNLTKAAIIRFQEKYAGEVLTPAQLIKGSGFFGQLSRNKAHQLMQKGVAPSQQSTSVNTSSLQEQINAAQAEIQRLLQQLQTRQGS</sequence>
<feature type="coiled-coil region" evidence="1">
    <location>
        <begin position="534"/>
        <end position="561"/>
    </location>
</feature>
<dbReference type="InterPro" id="IPR036366">
    <property type="entry name" value="PGBDSf"/>
</dbReference>
<evidence type="ECO:0000313" key="5">
    <source>
        <dbReference type="EMBL" id="OGZ53768.1"/>
    </source>
</evidence>
<dbReference type="InterPro" id="IPR013783">
    <property type="entry name" value="Ig-like_fold"/>
</dbReference>
<evidence type="ECO:0000256" key="2">
    <source>
        <dbReference type="SAM" id="MobiDB-lite"/>
    </source>
</evidence>